<evidence type="ECO:0000259" key="2">
    <source>
        <dbReference type="Pfam" id="PF00582"/>
    </source>
</evidence>
<dbReference type="AlphaFoldDB" id="A0A516PX06"/>
<dbReference type="Proteomes" id="UP000319263">
    <property type="component" value="Chromosome"/>
</dbReference>
<evidence type="ECO:0000256" key="1">
    <source>
        <dbReference type="SAM" id="MobiDB-lite"/>
    </source>
</evidence>
<dbReference type="SUPFAM" id="SSF52402">
    <property type="entry name" value="Adenine nucleotide alpha hydrolases-like"/>
    <property type="match status" value="1"/>
</dbReference>
<gene>
    <name evidence="3" type="ORF">FOE78_07245</name>
</gene>
<reference evidence="3 4" key="1">
    <citation type="submission" date="2019-07" db="EMBL/GenBank/DDBJ databases">
        <title>Microlunatus dokdonensis sp. nov. isolated from the rhizospheric soil of the wild plant Elymus tsukushiensis.</title>
        <authorList>
            <person name="Ghim S.-Y."/>
            <person name="Hwang Y.-J."/>
            <person name="Son J.-S."/>
            <person name="Shin J.-H."/>
        </authorList>
    </citation>
    <scope>NUCLEOTIDE SEQUENCE [LARGE SCALE GENOMIC DNA]</scope>
    <source>
        <strain evidence="3 4">KUDC0627</strain>
    </source>
</reference>
<keyword evidence="4" id="KW-1185">Reference proteome</keyword>
<organism evidence="3 4">
    <name type="scientific">Microlunatus elymi</name>
    <dbReference type="NCBI Taxonomy" id="2596828"/>
    <lineage>
        <taxon>Bacteria</taxon>
        <taxon>Bacillati</taxon>
        <taxon>Actinomycetota</taxon>
        <taxon>Actinomycetes</taxon>
        <taxon>Propionibacteriales</taxon>
        <taxon>Propionibacteriaceae</taxon>
        <taxon>Microlunatus</taxon>
    </lineage>
</organism>
<feature type="domain" description="UspA" evidence="2">
    <location>
        <begin position="25"/>
        <end position="170"/>
    </location>
</feature>
<proteinExistence type="predicted"/>
<protein>
    <submittedName>
        <fullName evidence="3">Universal stress protein</fullName>
    </submittedName>
</protein>
<accession>A0A516PX06</accession>
<dbReference type="InterPro" id="IPR006016">
    <property type="entry name" value="UspA"/>
</dbReference>
<dbReference type="OrthoDB" id="3213322at2"/>
<dbReference type="KEGG" id="mik:FOE78_07245"/>
<sequence>MIGLRLSQPAQGGLMNDQTGPATPTIVVGVTPGQPDLVIKHAVKLARKLGARVLCAFVDTGQMAMFEGADGTLMTMPLDPDIVDEPTPFPEELQQRLAETCGAKEVPVEFRRPIGEPAIALAELAEQEQAYMIMVGTRRPGFRAGLAEFFGGSVAAHLTHRQPRPVIVIPLTPTESGELPWDEAE</sequence>
<evidence type="ECO:0000313" key="4">
    <source>
        <dbReference type="Proteomes" id="UP000319263"/>
    </source>
</evidence>
<dbReference type="Pfam" id="PF00582">
    <property type="entry name" value="Usp"/>
    <property type="match status" value="1"/>
</dbReference>
<dbReference type="InterPro" id="IPR014729">
    <property type="entry name" value="Rossmann-like_a/b/a_fold"/>
</dbReference>
<name>A0A516PX06_9ACTN</name>
<dbReference type="EMBL" id="CP041692">
    <property type="protein sequence ID" value="QDP95724.1"/>
    <property type="molecule type" value="Genomic_DNA"/>
</dbReference>
<feature type="region of interest" description="Disordered" evidence="1">
    <location>
        <begin position="1"/>
        <end position="20"/>
    </location>
</feature>
<dbReference type="CDD" id="cd00293">
    <property type="entry name" value="USP-like"/>
    <property type="match status" value="1"/>
</dbReference>
<dbReference type="Gene3D" id="3.40.50.620">
    <property type="entry name" value="HUPs"/>
    <property type="match status" value="1"/>
</dbReference>
<evidence type="ECO:0000313" key="3">
    <source>
        <dbReference type="EMBL" id="QDP95724.1"/>
    </source>
</evidence>